<comment type="caution">
    <text evidence="2">The sequence shown here is derived from an EMBL/GenBank/DDBJ whole genome shotgun (WGS) entry which is preliminary data.</text>
</comment>
<dbReference type="Proteomes" id="UP000553209">
    <property type="component" value="Unassembled WGS sequence"/>
</dbReference>
<dbReference type="EMBL" id="JAAXPG010000004">
    <property type="protein sequence ID" value="NKY97090.1"/>
    <property type="molecule type" value="Genomic_DNA"/>
</dbReference>
<dbReference type="Pfam" id="PF14325">
    <property type="entry name" value="DUF4383"/>
    <property type="match status" value="1"/>
</dbReference>
<feature type="transmembrane region" description="Helical" evidence="1">
    <location>
        <begin position="58"/>
        <end position="82"/>
    </location>
</feature>
<evidence type="ECO:0000313" key="2">
    <source>
        <dbReference type="EMBL" id="NKY97090.1"/>
    </source>
</evidence>
<organism evidence="2 3">
    <name type="scientific">Nocardiopsis alborubida</name>
    <dbReference type="NCBI Taxonomy" id="146802"/>
    <lineage>
        <taxon>Bacteria</taxon>
        <taxon>Bacillati</taxon>
        <taxon>Actinomycetota</taxon>
        <taxon>Actinomycetes</taxon>
        <taxon>Streptosporangiales</taxon>
        <taxon>Nocardiopsidaceae</taxon>
        <taxon>Nocardiopsis</taxon>
    </lineage>
</organism>
<gene>
    <name evidence="2" type="ORF">HGB44_05290</name>
</gene>
<name>A0A7X6RNR8_9ACTN</name>
<proteinExistence type="predicted"/>
<feature type="transmembrane region" description="Helical" evidence="1">
    <location>
        <begin position="89"/>
        <end position="108"/>
    </location>
</feature>
<reference evidence="2 3" key="1">
    <citation type="submission" date="2020-04" db="EMBL/GenBank/DDBJ databases">
        <title>MicrobeNet Type strains.</title>
        <authorList>
            <person name="Nicholson A.C."/>
        </authorList>
    </citation>
    <scope>NUCLEOTIDE SEQUENCE [LARGE SCALE GENOMIC DNA]</scope>
    <source>
        <strain evidence="2 3">ATCC 23612</strain>
    </source>
</reference>
<keyword evidence="3" id="KW-1185">Reference proteome</keyword>
<keyword evidence="1" id="KW-1133">Transmembrane helix</keyword>
<sequence length="154" mass="16760">MSNRTSAQGVTRVPGKPIRIAALVYGIVFLLVGVMGFIPGLTTNYDQMQFAGHHSEAFLLGVFQVSILHNLLHLVLGVAGVAMARTAGLARTYLIVGGLAYLVLWVYGLLVESGDPTNIVPLNHADNWLHLVLWLSMIALAIVLAPSRRRRARH</sequence>
<dbReference type="AlphaFoldDB" id="A0A7X6RNR8"/>
<feature type="transmembrane region" description="Helical" evidence="1">
    <location>
        <begin position="20"/>
        <end position="38"/>
    </location>
</feature>
<accession>A0A7X6RNR8</accession>
<keyword evidence="1" id="KW-0472">Membrane</keyword>
<dbReference type="RefSeq" id="WP_168443960.1">
    <property type="nucleotide sequence ID" value="NZ_JAAXPG010000004.1"/>
</dbReference>
<feature type="transmembrane region" description="Helical" evidence="1">
    <location>
        <begin position="128"/>
        <end position="145"/>
    </location>
</feature>
<keyword evidence="1" id="KW-0812">Transmembrane</keyword>
<protein>
    <submittedName>
        <fullName evidence="2">DUF4383 domain-containing protein</fullName>
    </submittedName>
</protein>
<evidence type="ECO:0000256" key="1">
    <source>
        <dbReference type="SAM" id="Phobius"/>
    </source>
</evidence>
<evidence type="ECO:0000313" key="3">
    <source>
        <dbReference type="Proteomes" id="UP000553209"/>
    </source>
</evidence>